<accession>A0AAV4BCS2</accession>
<gene>
    <name evidence="6" type="ORF">PoB_004338000</name>
</gene>
<evidence type="ECO:0000256" key="4">
    <source>
        <dbReference type="ARBA" id="ARBA00023136"/>
    </source>
</evidence>
<feature type="transmembrane region" description="Helical" evidence="5">
    <location>
        <begin position="346"/>
        <end position="368"/>
    </location>
</feature>
<feature type="transmembrane region" description="Helical" evidence="5">
    <location>
        <begin position="199"/>
        <end position="221"/>
    </location>
</feature>
<feature type="transmembrane region" description="Helical" evidence="5">
    <location>
        <begin position="227"/>
        <end position="249"/>
    </location>
</feature>
<comment type="subcellular location">
    <subcellularLocation>
        <location evidence="1">Membrane</location>
        <topology evidence="1">Multi-pass membrane protein</topology>
    </subcellularLocation>
</comment>
<comment type="caution">
    <text evidence="6">The sequence shown here is derived from an EMBL/GenBank/DDBJ whole genome shotgun (WGS) entry which is preliminary data.</text>
</comment>
<feature type="transmembrane region" description="Helical" evidence="5">
    <location>
        <begin position="299"/>
        <end position="326"/>
    </location>
</feature>
<keyword evidence="3 5" id="KW-1133">Transmembrane helix</keyword>
<feature type="transmembrane region" description="Helical" evidence="5">
    <location>
        <begin position="375"/>
        <end position="394"/>
    </location>
</feature>
<dbReference type="AlphaFoldDB" id="A0AAV4BCS2"/>
<feature type="transmembrane region" description="Helical" evidence="5">
    <location>
        <begin position="444"/>
        <end position="463"/>
    </location>
</feature>
<evidence type="ECO:0000313" key="6">
    <source>
        <dbReference type="EMBL" id="GFO16875.1"/>
    </source>
</evidence>
<keyword evidence="7" id="KW-1185">Reference proteome</keyword>
<dbReference type="PANTHER" id="PTHR23507">
    <property type="entry name" value="ZGC:174356"/>
    <property type="match status" value="1"/>
</dbReference>
<evidence type="ECO:0000256" key="2">
    <source>
        <dbReference type="ARBA" id="ARBA00022692"/>
    </source>
</evidence>
<dbReference type="Proteomes" id="UP000735302">
    <property type="component" value="Unassembled WGS sequence"/>
</dbReference>
<dbReference type="GO" id="GO:0022857">
    <property type="term" value="F:transmembrane transporter activity"/>
    <property type="evidence" value="ECO:0007669"/>
    <property type="project" value="InterPro"/>
</dbReference>
<evidence type="ECO:0000313" key="7">
    <source>
        <dbReference type="Proteomes" id="UP000735302"/>
    </source>
</evidence>
<evidence type="ECO:0000256" key="5">
    <source>
        <dbReference type="SAM" id="Phobius"/>
    </source>
</evidence>
<feature type="transmembrane region" description="Helical" evidence="5">
    <location>
        <begin position="133"/>
        <end position="154"/>
    </location>
</feature>
<feature type="transmembrane region" description="Helical" evidence="5">
    <location>
        <begin position="469"/>
        <end position="489"/>
    </location>
</feature>
<dbReference type="EMBL" id="BLXT01004727">
    <property type="protein sequence ID" value="GFO16875.1"/>
    <property type="molecule type" value="Genomic_DNA"/>
</dbReference>
<protein>
    <submittedName>
        <fullName evidence="6">Proton-coupled folate transporter</fullName>
    </submittedName>
</protein>
<dbReference type="InterPro" id="IPR011701">
    <property type="entry name" value="MFS"/>
</dbReference>
<organism evidence="6 7">
    <name type="scientific">Plakobranchus ocellatus</name>
    <dbReference type="NCBI Taxonomy" id="259542"/>
    <lineage>
        <taxon>Eukaryota</taxon>
        <taxon>Metazoa</taxon>
        <taxon>Spiralia</taxon>
        <taxon>Lophotrochozoa</taxon>
        <taxon>Mollusca</taxon>
        <taxon>Gastropoda</taxon>
        <taxon>Heterobranchia</taxon>
        <taxon>Euthyneura</taxon>
        <taxon>Panpulmonata</taxon>
        <taxon>Sacoglossa</taxon>
        <taxon>Placobranchoidea</taxon>
        <taxon>Plakobranchidae</taxon>
        <taxon>Plakobranchus</taxon>
    </lineage>
</organism>
<dbReference type="PANTHER" id="PTHR23507:SF1">
    <property type="entry name" value="FI18259P1-RELATED"/>
    <property type="match status" value="1"/>
</dbReference>
<proteinExistence type="predicted"/>
<evidence type="ECO:0000256" key="1">
    <source>
        <dbReference type="ARBA" id="ARBA00004141"/>
    </source>
</evidence>
<feature type="transmembrane region" description="Helical" evidence="5">
    <location>
        <begin position="400"/>
        <end position="418"/>
    </location>
</feature>
<keyword evidence="2 5" id="KW-0812">Transmembrane</keyword>
<dbReference type="GO" id="GO:0016020">
    <property type="term" value="C:membrane"/>
    <property type="evidence" value="ECO:0007669"/>
    <property type="project" value="UniProtKB-SubCell"/>
</dbReference>
<name>A0AAV4BCS2_9GAST</name>
<evidence type="ECO:0000256" key="3">
    <source>
        <dbReference type="ARBA" id="ARBA00022989"/>
    </source>
</evidence>
<feature type="transmembrane region" description="Helical" evidence="5">
    <location>
        <begin position="166"/>
        <end position="187"/>
    </location>
</feature>
<sequence>MSEPDPKDAMLGTFLGSRPKPKNGLVAKVYKFIDAIQTYFVEIALFFFFLSRHMSLPLFQEYVESEIYSQHGVPFPGFGLEKPNSSLSDPARNEAHHESILVVLGLQIAEGLPAIVAVIILGAVSDKTGRHKILLWLPALGSCLHSLIYIFILYTQWNIDGLFLAAAFRGLSGSMTAFLAGASFYAINSVKPDQRLNRLAVQELLNGAAYAVGNVMVGFWVKDVGFLKPFWFTLICSLIAFLISFFLVLETKNSNNSSQQQNRQSDRAQPQEATNFIFDTFGPMVKYLKCFGNSTLAKIWLAILVFQTYAFVHIGQINTLVLYLSHQKYLFAEDNTITGAGPWAKIGLFLAVIMAVAAIATGVCIPIFQKFTSDTNIMILGFVSKALGTLWIAVVRNDTLLYFAILLLAFELFPFPILRAKVAKNVNAAEQGTVFAMMHCGESITYFLAPFAFSAIYASSLYFYSSFVFMVSILLLIVPVLLLIALRWVERKSPAEYQQMDDTVSVDHTLAVVPSINQPGSEEPEPPAPAEPISFIQLVRGNSTDV</sequence>
<dbReference type="Gene3D" id="1.20.1250.20">
    <property type="entry name" value="MFS general substrate transporter like domains"/>
    <property type="match status" value="1"/>
</dbReference>
<reference evidence="6 7" key="1">
    <citation type="journal article" date="2021" name="Elife">
        <title>Chloroplast acquisition without the gene transfer in kleptoplastic sea slugs, Plakobranchus ocellatus.</title>
        <authorList>
            <person name="Maeda T."/>
            <person name="Takahashi S."/>
            <person name="Yoshida T."/>
            <person name="Shimamura S."/>
            <person name="Takaki Y."/>
            <person name="Nagai Y."/>
            <person name="Toyoda A."/>
            <person name="Suzuki Y."/>
            <person name="Arimoto A."/>
            <person name="Ishii H."/>
            <person name="Satoh N."/>
            <person name="Nishiyama T."/>
            <person name="Hasebe M."/>
            <person name="Maruyama T."/>
            <person name="Minagawa J."/>
            <person name="Obokata J."/>
            <person name="Shigenobu S."/>
        </authorList>
    </citation>
    <scope>NUCLEOTIDE SEQUENCE [LARGE SCALE GENOMIC DNA]</scope>
</reference>
<feature type="transmembrane region" description="Helical" evidence="5">
    <location>
        <begin position="100"/>
        <end position="121"/>
    </location>
</feature>
<keyword evidence="4 5" id="KW-0472">Membrane</keyword>
<dbReference type="SUPFAM" id="SSF103473">
    <property type="entry name" value="MFS general substrate transporter"/>
    <property type="match status" value="1"/>
</dbReference>
<feature type="transmembrane region" description="Helical" evidence="5">
    <location>
        <begin position="29"/>
        <end position="50"/>
    </location>
</feature>
<dbReference type="InterPro" id="IPR036259">
    <property type="entry name" value="MFS_trans_sf"/>
</dbReference>
<dbReference type="Pfam" id="PF07690">
    <property type="entry name" value="MFS_1"/>
    <property type="match status" value="1"/>
</dbReference>